<evidence type="ECO:0000256" key="7">
    <source>
        <dbReference type="ARBA" id="ARBA00023242"/>
    </source>
</evidence>
<comment type="function">
    <text evidence="8">Component of the Mediator complex, a coactivator involved in the regulated transcription of nearly all RNA polymerase II-dependent genes. Mediator functions as a bridge to convey information from gene-specific regulatory proteins to the basal RNA polymerase II transcription machinery. Mediator is recruited to promoters by direct interactions with regulatory proteins and serves as a scaffold for the assembly of a functional preinitiation complex with RNA polymerase II and the general transcription factors.</text>
</comment>
<reference evidence="10" key="1">
    <citation type="submission" date="2021-06" db="EMBL/GenBank/DDBJ databases">
        <authorList>
            <consortium name="DOE Joint Genome Institute"/>
            <person name="Mondo S.J."/>
            <person name="Amses K.R."/>
            <person name="Simmons D.R."/>
            <person name="Longcore J.E."/>
            <person name="Seto K."/>
            <person name="Alves G.H."/>
            <person name="Bonds A.E."/>
            <person name="Quandt C.A."/>
            <person name="Davis W.J."/>
            <person name="Chang Y."/>
            <person name="Letcher P.M."/>
            <person name="Powell M.J."/>
            <person name="Kuo A."/>
            <person name="Labutti K."/>
            <person name="Pangilinan J."/>
            <person name="Andreopoulos W."/>
            <person name="Tritt A."/>
            <person name="Riley R."/>
            <person name="Hundley H."/>
            <person name="Johnson J."/>
            <person name="Lipzen A."/>
            <person name="Barry K."/>
            <person name="Berbee M.L."/>
            <person name="Buchler N.E."/>
            <person name="Grigoriev I.V."/>
            <person name="Spatafora J.W."/>
            <person name="Stajich J.E."/>
            <person name="James T.Y."/>
        </authorList>
    </citation>
    <scope>NUCLEOTIDE SEQUENCE</scope>
    <source>
        <strain evidence="10">AG</strain>
    </source>
</reference>
<evidence type="ECO:0000256" key="5">
    <source>
        <dbReference type="ARBA" id="ARBA00023159"/>
    </source>
</evidence>
<keyword evidence="7 8" id="KW-0539">Nucleus</keyword>
<protein>
    <recommendedName>
        <fullName evidence="3 8">Mediator of RNA polymerase II transcription subunit 21</fullName>
    </recommendedName>
</protein>
<evidence type="ECO:0000256" key="9">
    <source>
        <dbReference type="SAM" id="Coils"/>
    </source>
</evidence>
<evidence type="ECO:0000256" key="4">
    <source>
        <dbReference type="ARBA" id="ARBA00023015"/>
    </source>
</evidence>
<comment type="similarity">
    <text evidence="2 8">Belongs to the Mediator complex subunit 21 family.</text>
</comment>
<evidence type="ECO:0000313" key="10">
    <source>
        <dbReference type="EMBL" id="KAI8580911.1"/>
    </source>
</evidence>
<feature type="coiled-coil region" evidence="9">
    <location>
        <begin position="85"/>
        <end position="130"/>
    </location>
</feature>
<keyword evidence="5 8" id="KW-0010">Activator</keyword>
<gene>
    <name evidence="10" type="ORF">K450DRAFT_235185</name>
</gene>
<keyword evidence="11" id="KW-1185">Reference proteome</keyword>
<comment type="subunit">
    <text evidence="8">Component of the Mediator complex.</text>
</comment>
<dbReference type="AlphaFoldDB" id="A0AAD5EBL1"/>
<dbReference type="InterPro" id="IPR021384">
    <property type="entry name" value="Mediator_Med21"/>
</dbReference>
<dbReference type="Gene3D" id="6.10.280.10">
    <property type="entry name" value="Mediator complex, subunit Med21"/>
    <property type="match status" value="1"/>
</dbReference>
<evidence type="ECO:0000256" key="2">
    <source>
        <dbReference type="ARBA" id="ARBA00005770"/>
    </source>
</evidence>
<keyword evidence="6 8" id="KW-0804">Transcription</keyword>
<dbReference type="GO" id="GO:0003712">
    <property type="term" value="F:transcription coregulator activity"/>
    <property type="evidence" value="ECO:0007669"/>
    <property type="project" value="TreeGrafter"/>
</dbReference>
<dbReference type="GeneID" id="75913391"/>
<dbReference type="Pfam" id="PF11221">
    <property type="entry name" value="Med21"/>
    <property type="match status" value="1"/>
</dbReference>
<sequence length="140" mass="15967">MDRLTQLQDAVDAMARMFTNSIYYVHEKSAMAALSDNIPVIHPKVQADPPDIFQQNMKELVSDIVKKGQEIDRLIEALPGISRTEEEQIEQLSLLEEENAKANQEYEKAVADTESLMAEITQALRRITDEQSKQIYEKSN</sequence>
<dbReference type="GO" id="GO:0006357">
    <property type="term" value="P:regulation of transcription by RNA polymerase II"/>
    <property type="evidence" value="ECO:0007669"/>
    <property type="project" value="TreeGrafter"/>
</dbReference>
<keyword evidence="9" id="KW-0175">Coiled coil</keyword>
<dbReference type="PANTHER" id="PTHR13381:SF0">
    <property type="entry name" value="MEDIATOR OF RNA POLYMERASE II TRANSCRIPTION SUBUNIT 21"/>
    <property type="match status" value="1"/>
</dbReference>
<dbReference type="PANTHER" id="PTHR13381">
    <property type="entry name" value="RNA POLYMERASE II HOLOENZYME COMPONENT SRB7"/>
    <property type="match status" value="1"/>
</dbReference>
<dbReference type="RefSeq" id="XP_051445915.1">
    <property type="nucleotide sequence ID" value="XM_051588046.1"/>
</dbReference>
<evidence type="ECO:0000256" key="3">
    <source>
        <dbReference type="ARBA" id="ARBA00019691"/>
    </source>
</evidence>
<dbReference type="SUPFAM" id="SSF140718">
    <property type="entry name" value="Mediator hinge subcomplex-like"/>
    <property type="match status" value="1"/>
</dbReference>
<reference evidence="10" key="2">
    <citation type="journal article" date="2022" name="Proc. Natl. Acad. Sci. U.S.A.">
        <title>Diploid-dominant life cycles characterize the early evolution of Fungi.</title>
        <authorList>
            <person name="Amses K.R."/>
            <person name="Simmons D.R."/>
            <person name="Longcore J.E."/>
            <person name="Mondo S.J."/>
            <person name="Seto K."/>
            <person name="Jeronimo G.H."/>
            <person name="Bonds A.E."/>
            <person name="Quandt C.A."/>
            <person name="Davis W.J."/>
            <person name="Chang Y."/>
            <person name="Federici B.A."/>
            <person name="Kuo A."/>
            <person name="LaButti K."/>
            <person name="Pangilinan J."/>
            <person name="Andreopoulos W."/>
            <person name="Tritt A."/>
            <person name="Riley R."/>
            <person name="Hundley H."/>
            <person name="Johnson J."/>
            <person name="Lipzen A."/>
            <person name="Barry K."/>
            <person name="Lang B.F."/>
            <person name="Cuomo C.A."/>
            <person name="Buchler N.E."/>
            <person name="Grigoriev I.V."/>
            <person name="Spatafora J.W."/>
            <person name="Stajich J.E."/>
            <person name="James T.Y."/>
        </authorList>
    </citation>
    <scope>NUCLEOTIDE SEQUENCE</scope>
    <source>
        <strain evidence="10">AG</strain>
    </source>
</reference>
<evidence type="ECO:0000256" key="8">
    <source>
        <dbReference type="RuleBase" id="RU366036"/>
    </source>
</evidence>
<keyword evidence="4 8" id="KW-0805">Transcription regulation</keyword>
<comment type="subcellular location">
    <subcellularLocation>
        <location evidence="1 8">Nucleus</location>
    </subcellularLocation>
</comment>
<dbReference type="InterPro" id="IPR037212">
    <property type="entry name" value="Med7/Med21-like"/>
</dbReference>
<organism evidence="10 11">
    <name type="scientific">Umbelopsis ramanniana AG</name>
    <dbReference type="NCBI Taxonomy" id="1314678"/>
    <lineage>
        <taxon>Eukaryota</taxon>
        <taxon>Fungi</taxon>
        <taxon>Fungi incertae sedis</taxon>
        <taxon>Mucoromycota</taxon>
        <taxon>Mucoromycotina</taxon>
        <taxon>Umbelopsidomycetes</taxon>
        <taxon>Umbelopsidales</taxon>
        <taxon>Umbelopsidaceae</taxon>
        <taxon>Umbelopsis</taxon>
    </lineage>
</organism>
<accession>A0AAD5EBL1</accession>
<proteinExistence type="inferred from homology"/>
<evidence type="ECO:0000256" key="6">
    <source>
        <dbReference type="ARBA" id="ARBA00023163"/>
    </source>
</evidence>
<dbReference type="Proteomes" id="UP001206595">
    <property type="component" value="Unassembled WGS sequence"/>
</dbReference>
<dbReference type="GO" id="GO:0016592">
    <property type="term" value="C:mediator complex"/>
    <property type="evidence" value="ECO:0007669"/>
    <property type="project" value="UniProtKB-UniRule"/>
</dbReference>
<comment type="caution">
    <text evidence="10">The sequence shown here is derived from an EMBL/GenBank/DDBJ whole genome shotgun (WGS) entry which is preliminary data.</text>
</comment>
<dbReference type="EMBL" id="MU620909">
    <property type="protein sequence ID" value="KAI8580911.1"/>
    <property type="molecule type" value="Genomic_DNA"/>
</dbReference>
<name>A0AAD5EBL1_UMBRA</name>
<evidence type="ECO:0000256" key="1">
    <source>
        <dbReference type="ARBA" id="ARBA00004123"/>
    </source>
</evidence>
<evidence type="ECO:0000313" key="11">
    <source>
        <dbReference type="Proteomes" id="UP001206595"/>
    </source>
</evidence>